<name>A0A418SHV5_9RHOB</name>
<gene>
    <name evidence="1" type="ORF">PSAL_033330</name>
</gene>
<keyword evidence="2" id="KW-1185">Reference proteome</keyword>
<accession>A0A418SHV5</accession>
<reference evidence="1 2" key="1">
    <citation type="submission" date="2020-08" db="EMBL/GenBank/DDBJ databases">
        <title>Genome sequence of Rhodobacteraceae bacterium Lw-13e.</title>
        <authorList>
            <person name="Poehlein A."/>
            <person name="Wolter L."/>
            <person name="Daniel R."/>
            <person name="Brinkhoff T."/>
        </authorList>
    </citation>
    <scope>NUCLEOTIDE SEQUENCE [LARGE SCALE GENOMIC DNA]</scope>
    <source>
        <strain evidence="1 2">Lw-13e</strain>
    </source>
</reference>
<dbReference type="KEGG" id="palw:PSAL_033330"/>
<sequence>MAGQDRMAQTDLDAGPQFSQPIRQIILMLIVLGLCAGGGVLIYPNVQAVFEANPYLNGFIAFVFVLGVIACFWQVAQLISSVRWIERFTSGQTELGDRAPRLLTPLATLLAGRRKRMQISSTSSASILESVATRIDEGREITRYVTSLLIFLGLLGTFYGLATTVPAVVETIQSLVPQEGEDGANVFARLMTGLESQLGGMGVAFASSLIGLAGSLIVGLLELFAGHGQNRFYRELEEWLSTITRLGLSDGDDSSGSEALAAVLDNLGDQMEGLQTLFRLSEEARGSLDDKLSTLAGTIERLTDRMAAQNAADSPIAEAVNRVASGQEALVAKLTEMGEAEGLDPESRMRLRSMDVQLLRILEEISAGRHETMAELRTDIAALSRVISQGQRPGQRPTPLSGHQPDQGS</sequence>
<organism evidence="1 2">
    <name type="scientific">Pseudooceanicola algae</name>
    <dbReference type="NCBI Taxonomy" id="1537215"/>
    <lineage>
        <taxon>Bacteria</taxon>
        <taxon>Pseudomonadati</taxon>
        <taxon>Pseudomonadota</taxon>
        <taxon>Alphaproteobacteria</taxon>
        <taxon>Rhodobacterales</taxon>
        <taxon>Paracoccaceae</taxon>
        <taxon>Pseudooceanicola</taxon>
    </lineage>
</organism>
<protein>
    <recommendedName>
        <fullName evidence="3">MotA/TolQ/ExbB proton channel family protein</fullName>
    </recommendedName>
</protein>
<dbReference type="EMBL" id="CP060436">
    <property type="protein sequence ID" value="QPM92070.1"/>
    <property type="molecule type" value="Genomic_DNA"/>
</dbReference>
<proteinExistence type="predicted"/>
<dbReference type="Proteomes" id="UP000283786">
    <property type="component" value="Chromosome"/>
</dbReference>
<evidence type="ECO:0000313" key="1">
    <source>
        <dbReference type="EMBL" id="QPM92070.1"/>
    </source>
</evidence>
<evidence type="ECO:0008006" key="3">
    <source>
        <dbReference type="Google" id="ProtNLM"/>
    </source>
</evidence>
<dbReference type="AlphaFoldDB" id="A0A418SHV5"/>
<evidence type="ECO:0000313" key="2">
    <source>
        <dbReference type="Proteomes" id="UP000283786"/>
    </source>
</evidence>